<evidence type="ECO:0000313" key="3">
    <source>
        <dbReference type="Proteomes" id="UP000186955"/>
    </source>
</evidence>
<name>A0A1Q5UP76_9EURO</name>
<dbReference type="AlphaFoldDB" id="A0A1Q5UP76"/>
<feature type="region of interest" description="Disordered" evidence="1">
    <location>
        <begin position="92"/>
        <end position="121"/>
    </location>
</feature>
<protein>
    <submittedName>
        <fullName evidence="2">Uncharacterized protein</fullName>
    </submittedName>
</protein>
<evidence type="ECO:0000256" key="1">
    <source>
        <dbReference type="SAM" id="MobiDB-lite"/>
    </source>
</evidence>
<evidence type="ECO:0000313" key="2">
    <source>
        <dbReference type="EMBL" id="OKP14287.1"/>
    </source>
</evidence>
<feature type="compositionally biased region" description="Polar residues" evidence="1">
    <location>
        <begin position="92"/>
        <end position="103"/>
    </location>
</feature>
<accession>A0A1Q5UP76</accession>
<comment type="caution">
    <text evidence="2">The sequence shown here is derived from an EMBL/GenBank/DDBJ whole genome shotgun (WGS) entry which is preliminary data.</text>
</comment>
<keyword evidence="3" id="KW-1185">Reference proteome</keyword>
<organism evidence="2 3">
    <name type="scientific">Penicillium subrubescens</name>
    <dbReference type="NCBI Taxonomy" id="1316194"/>
    <lineage>
        <taxon>Eukaryota</taxon>
        <taxon>Fungi</taxon>
        <taxon>Dikarya</taxon>
        <taxon>Ascomycota</taxon>
        <taxon>Pezizomycotina</taxon>
        <taxon>Eurotiomycetes</taxon>
        <taxon>Eurotiomycetidae</taxon>
        <taxon>Eurotiales</taxon>
        <taxon>Aspergillaceae</taxon>
        <taxon>Penicillium</taxon>
    </lineage>
</organism>
<reference evidence="2 3" key="1">
    <citation type="submission" date="2016-10" db="EMBL/GenBank/DDBJ databases">
        <title>Genome sequence of the ascomycete fungus Penicillium subrubescens.</title>
        <authorList>
            <person name="De Vries R.P."/>
            <person name="Peng M."/>
            <person name="Dilokpimol A."/>
            <person name="Hilden K."/>
            <person name="Makela M.R."/>
            <person name="Grigoriev I."/>
            <person name="Riley R."/>
            <person name="Granchi Z."/>
        </authorList>
    </citation>
    <scope>NUCLEOTIDE SEQUENCE [LARGE SCALE GENOMIC DNA]</scope>
    <source>
        <strain evidence="2 3">CBS 132785</strain>
    </source>
</reference>
<dbReference type="EMBL" id="MNBE01000104">
    <property type="protein sequence ID" value="OKP14287.1"/>
    <property type="molecule type" value="Genomic_DNA"/>
</dbReference>
<proteinExistence type="predicted"/>
<sequence length="225" mass="25175">MRVVQGSRSGPPKGHIEALEHRLQVTENALLKLLSQVSNAQLLEAFPPHSSFEGEGATYMPLARIQKKGIEDWAQFPLDTADNIRKWQQVCTGQDATSPSHQVLETEDSSPRSAYPSGRKRKHLALEGSRIRPFEERSKFSGASNLPYEHEAWSSSPIALYPAPKRPFVHVETQPTPNIIRREPDELENADTVHSFLPGDQALAAQTISSWDGAPSLSFQQRFLW</sequence>
<gene>
    <name evidence="2" type="ORF">PENSUB_50</name>
</gene>
<dbReference type="Proteomes" id="UP000186955">
    <property type="component" value="Unassembled WGS sequence"/>
</dbReference>